<evidence type="ECO:0000313" key="3">
    <source>
        <dbReference type="Proteomes" id="UP000289886"/>
    </source>
</evidence>
<protein>
    <submittedName>
        <fullName evidence="2">Uncharacterized protein</fullName>
    </submittedName>
</protein>
<organism evidence="2 3">
    <name type="scientific">Acipenser ruthenus</name>
    <name type="common">Sterlet sturgeon</name>
    <dbReference type="NCBI Taxonomy" id="7906"/>
    <lineage>
        <taxon>Eukaryota</taxon>
        <taxon>Metazoa</taxon>
        <taxon>Chordata</taxon>
        <taxon>Craniata</taxon>
        <taxon>Vertebrata</taxon>
        <taxon>Euteleostomi</taxon>
        <taxon>Actinopterygii</taxon>
        <taxon>Chondrostei</taxon>
        <taxon>Acipenseriformes</taxon>
        <taxon>Acipenseridae</taxon>
        <taxon>Acipenser</taxon>
    </lineage>
</organism>
<dbReference type="EMBL" id="SCEB01000439">
    <property type="protein sequence ID" value="RXM99195.1"/>
    <property type="molecule type" value="Genomic_DNA"/>
</dbReference>
<keyword evidence="3" id="KW-1185">Reference proteome</keyword>
<sequence length="94" mass="9970">MSPTPPSNLERRSQETWERTQTDFQGQGVQVLASSPKLASSGARAASASGMDLLCAQANNLQTFSLPTIAVSLPLFLSFHVASPQADPPDRSAK</sequence>
<evidence type="ECO:0000256" key="1">
    <source>
        <dbReference type="SAM" id="MobiDB-lite"/>
    </source>
</evidence>
<reference evidence="2 3" key="1">
    <citation type="submission" date="2019-01" db="EMBL/GenBank/DDBJ databases">
        <title>Draft Genome and Complete Hox-Cluster Characterization of the Sterlet Sturgeon (Acipenser ruthenus).</title>
        <authorList>
            <person name="Wei Q."/>
        </authorList>
    </citation>
    <scope>NUCLEOTIDE SEQUENCE [LARGE SCALE GENOMIC DNA]</scope>
    <source>
        <strain evidence="2">WHYD16114868_AA</strain>
        <tissue evidence="2">Blood</tissue>
    </source>
</reference>
<gene>
    <name evidence="2" type="ORF">EOD39_11949</name>
</gene>
<accession>A0A662YSS1</accession>
<dbReference type="AlphaFoldDB" id="A0A662YSS1"/>
<dbReference type="Proteomes" id="UP000289886">
    <property type="component" value="Unassembled WGS sequence"/>
</dbReference>
<evidence type="ECO:0000313" key="2">
    <source>
        <dbReference type="EMBL" id="RXM99195.1"/>
    </source>
</evidence>
<comment type="caution">
    <text evidence="2">The sequence shown here is derived from an EMBL/GenBank/DDBJ whole genome shotgun (WGS) entry which is preliminary data.</text>
</comment>
<name>A0A662YSS1_ACIRT</name>
<feature type="region of interest" description="Disordered" evidence="1">
    <location>
        <begin position="1"/>
        <end position="26"/>
    </location>
</feature>
<proteinExistence type="predicted"/>
<feature type="compositionally biased region" description="Basic and acidic residues" evidence="1">
    <location>
        <begin position="9"/>
        <end position="21"/>
    </location>
</feature>